<accession>A0A3D9H0P5</accession>
<dbReference type="GO" id="GO:0006355">
    <property type="term" value="P:regulation of DNA-templated transcription"/>
    <property type="evidence" value="ECO:0007669"/>
    <property type="project" value="InterPro"/>
</dbReference>
<proteinExistence type="predicted"/>
<sequence>ADALGLSAIHLNRCLRKLREDNLLTFQSGKVTYLNLAALTRLAEFDSDYLDHLKPIIH</sequence>
<evidence type="ECO:0000259" key="1">
    <source>
        <dbReference type="PROSITE" id="PS51063"/>
    </source>
</evidence>
<reference evidence="2 3" key="1">
    <citation type="submission" date="2018-07" db="EMBL/GenBank/DDBJ databases">
        <title>Genomic Encyclopedia of Type Strains, Phase III (KMG-III): the genomes of soil and plant-associated and newly described type strains.</title>
        <authorList>
            <person name="Whitman W."/>
        </authorList>
    </citation>
    <scope>NUCLEOTIDE SEQUENCE [LARGE SCALE GENOMIC DNA]</scope>
    <source>
        <strain evidence="2 3">CECT 8488</strain>
    </source>
</reference>
<dbReference type="Gene3D" id="1.10.10.10">
    <property type="entry name" value="Winged helix-like DNA-binding domain superfamily/Winged helix DNA-binding domain"/>
    <property type="match status" value="1"/>
</dbReference>
<dbReference type="InterPro" id="IPR036388">
    <property type="entry name" value="WH-like_DNA-bd_sf"/>
</dbReference>
<dbReference type="PROSITE" id="PS51063">
    <property type="entry name" value="HTH_CRP_2"/>
    <property type="match status" value="1"/>
</dbReference>
<dbReference type="GO" id="GO:0003677">
    <property type="term" value="F:DNA binding"/>
    <property type="evidence" value="ECO:0007669"/>
    <property type="project" value="InterPro"/>
</dbReference>
<dbReference type="Pfam" id="PF13545">
    <property type="entry name" value="HTH_Crp_2"/>
    <property type="match status" value="1"/>
</dbReference>
<dbReference type="EMBL" id="QRDW01000039">
    <property type="protein sequence ID" value="RED43079.1"/>
    <property type="molecule type" value="Genomic_DNA"/>
</dbReference>
<dbReference type="AlphaFoldDB" id="A0A3D9H0P5"/>
<comment type="caution">
    <text evidence="2">The sequence shown here is derived from an EMBL/GenBank/DDBJ whole genome shotgun (WGS) entry which is preliminary data.</text>
</comment>
<feature type="domain" description="HTH crp-type" evidence="1">
    <location>
        <begin position="1"/>
        <end position="37"/>
    </location>
</feature>
<feature type="non-terminal residue" evidence="2">
    <location>
        <position position="1"/>
    </location>
</feature>
<evidence type="ECO:0000313" key="3">
    <source>
        <dbReference type="Proteomes" id="UP000256845"/>
    </source>
</evidence>
<keyword evidence="3" id="KW-1185">Reference proteome</keyword>
<evidence type="ECO:0000313" key="2">
    <source>
        <dbReference type="EMBL" id="RED43079.1"/>
    </source>
</evidence>
<dbReference type="InterPro" id="IPR036390">
    <property type="entry name" value="WH_DNA-bd_sf"/>
</dbReference>
<dbReference type="SUPFAM" id="SSF46785">
    <property type="entry name" value="Winged helix' DNA-binding domain"/>
    <property type="match status" value="1"/>
</dbReference>
<protein>
    <recommendedName>
        <fullName evidence="1">HTH crp-type domain-containing protein</fullName>
    </recommendedName>
</protein>
<dbReference type="Proteomes" id="UP000256845">
    <property type="component" value="Unassembled WGS sequence"/>
</dbReference>
<gene>
    <name evidence="2" type="ORF">DFP90_1394</name>
</gene>
<name>A0A3D9H0P5_9PROT</name>
<organism evidence="2 3">
    <name type="scientific">Aestuariispira insulae</name>
    <dbReference type="NCBI Taxonomy" id="1461337"/>
    <lineage>
        <taxon>Bacteria</taxon>
        <taxon>Pseudomonadati</taxon>
        <taxon>Pseudomonadota</taxon>
        <taxon>Alphaproteobacteria</taxon>
        <taxon>Rhodospirillales</taxon>
        <taxon>Kiloniellaceae</taxon>
        <taxon>Aestuariispira</taxon>
    </lineage>
</organism>
<dbReference type="InterPro" id="IPR012318">
    <property type="entry name" value="HTH_CRP"/>
</dbReference>